<name>A0A9W9KBV1_9EURO</name>
<reference evidence="2" key="1">
    <citation type="submission" date="2022-11" db="EMBL/GenBank/DDBJ databases">
        <authorList>
            <person name="Petersen C."/>
        </authorList>
    </citation>
    <scope>NUCLEOTIDE SEQUENCE</scope>
    <source>
        <strain evidence="2">IBT 30761</strain>
    </source>
</reference>
<feature type="region of interest" description="Disordered" evidence="1">
    <location>
        <begin position="1"/>
        <end position="41"/>
    </location>
</feature>
<feature type="compositionally biased region" description="Polar residues" evidence="1">
    <location>
        <begin position="8"/>
        <end position="27"/>
    </location>
</feature>
<proteinExistence type="predicted"/>
<feature type="region of interest" description="Disordered" evidence="1">
    <location>
        <begin position="171"/>
        <end position="195"/>
    </location>
</feature>
<accession>A0A9W9KBV1</accession>
<comment type="caution">
    <text evidence="2">The sequence shown here is derived from an EMBL/GenBank/DDBJ whole genome shotgun (WGS) entry which is preliminary data.</text>
</comment>
<gene>
    <name evidence="2" type="ORF">N7532_007037</name>
</gene>
<sequence>MECARSNPPLSLSSTADGVPNSQCDGNTRTEDHNFSPDEVGTHQPFMPLDFSLVGGIEASNDLMMSDVFTGEDLDQPTIREFWNYLHTSNIATMQPFPFSEYQELETIGMHNNELFQANWGQMELGDIPNTWNEADFEVLWNHLGEGDISTYPLGCDNRYIVSSMAGHECRDGPMENGRSASSLRNSPPIRPHSI</sequence>
<dbReference type="AlphaFoldDB" id="A0A9W9KBV1"/>
<evidence type="ECO:0000256" key="1">
    <source>
        <dbReference type="SAM" id="MobiDB-lite"/>
    </source>
</evidence>
<organism evidence="2 3">
    <name type="scientific">Penicillium argentinense</name>
    <dbReference type="NCBI Taxonomy" id="1131581"/>
    <lineage>
        <taxon>Eukaryota</taxon>
        <taxon>Fungi</taxon>
        <taxon>Dikarya</taxon>
        <taxon>Ascomycota</taxon>
        <taxon>Pezizomycotina</taxon>
        <taxon>Eurotiomycetes</taxon>
        <taxon>Eurotiomycetidae</taxon>
        <taxon>Eurotiales</taxon>
        <taxon>Aspergillaceae</taxon>
        <taxon>Penicillium</taxon>
    </lineage>
</organism>
<protein>
    <submittedName>
        <fullName evidence="2">Uncharacterized protein</fullName>
    </submittedName>
</protein>
<dbReference type="Proteomes" id="UP001149074">
    <property type="component" value="Unassembled WGS sequence"/>
</dbReference>
<evidence type="ECO:0000313" key="2">
    <source>
        <dbReference type="EMBL" id="KAJ5100036.1"/>
    </source>
</evidence>
<keyword evidence="3" id="KW-1185">Reference proteome</keyword>
<dbReference type="RefSeq" id="XP_056475689.1">
    <property type="nucleotide sequence ID" value="XM_056619530.1"/>
</dbReference>
<dbReference type="GeneID" id="81358509"/>
<evidence type="ECO:0000313" key="3">
    <source>
        <dbReference type="Proteomes" id="UP001149074"/>
    </source>
</evidence>
<dbReference type="EMBL" id="JAPQKI010000005">
    <property type="protein sequence ID" value="KAJ5100036.1"/>
    <property type="molecule type" value="Genomic_DNA"/>
</dbReference>
<reference evidence="2" key="2">
    <citation type="journal article" date="2023" name="IMA Fungus">
        <title>Comparative genomic study of the Penicillium genus elucidates a diverse pangenome and 15 lateral gene transfer events.</title>
        <authorList>
            <person name="Petersen C."/>
            <person name="Sorensen T."/>
            <person name="Nielsen M.R."/>
            <person name="Sondergaard T.E."/>
            <person name="Sorensen J.L."/>
            <person name="Fitzpatrick D.A."/>
            <person name="Frisvad J.C."/>
            <person name="Nielsen K.L."/>
        </authorList>
    </citation>
    <scope>NUCLEOTIDE SEQUENCE</scope>
    <source>
        <strain evidence="2">IBT 30761</strain>
    </source>
</reference>